<keyword evidence="1" id="KW-0732">Signal</keyword>
<dbReference type="Proteomes" id="UP000032361">
    <property type="component" value="Unassembled WGS sequence"/>
</dbReference>
<dbReference type="Gene3D" id="2.160.20.120">
    <property type="match status" value="1"/>
</dbReference>
<keyword evidence="3" id="KW-0449">Lipoprotein</keyword>
<comment type="caution">
    <text evidence="3">The sequence shown here is derived from an EMBL/GenBank/DDBJ whole genome shotgun (WGS) entry which is preliminary data.</text>
</comment>
<proteinExistence type="predicted"/>
<dbReference type="PROSITE" id="PS51257">
    <property type="entry name" value="PROKAR_LIPOPROTEIN"/>
    <property type="match status" value="1"/>
</dbReference>
<gene>
    <name evidence="3" type="ORF">PK35_10060</name>
</gene>
<dbReference type="InterPro" id="IPR021255">
    <property type="entry name" value="DUF2807"/>
</dbReference>
<protein>
    <submittedName>
        <fullName evidence="3">Lipoprotein</fullName>
    </submittedName>
</protein>
<evidence type="ECO:0000256" key="1">
    <source>
        <dbReference type="SAM" id="SignalP"/>
    </source>
</evidence>
<feature type="domain" description="Putative auto-transporter adhesin head GIN" evidence="2">
    <location>
        <begin position="40"/>
        <end position="232"/>
    </location>
</feature>
<evidence type="ECO:0000313" key="3">
    <source>
        <dbReference type="EMBL" id="KJD32540.1"/>
    </source>
</evidence>
<dbReference type="AlphaFoldDB" id="A0A0D7W075"/>
<evidence type="ECO:0000313" key="4">
    <source>
        <dbReference type="Proteomes" id="UP000032361"/>
    </source>
</evidence>
<dbReference type="PATRIC" id="fig|1382798.3.peg.3363"/>
<organism evidence="3 4">
    <name type="scientific">Neotamlana nanhaiensis</name>
    <dbReference type="NCBI Taxonomy" id="1382798"/>
    <lineage>
        <taxon>Bacteria</taxon>
        <taxon>Pseudomonadati</taxon>
        <taxon>Bacteroidota</taxon>
        <taxon>Flavobacteriia</taxon>
        <taxon>Flavobacteriales</taxon>
        <taxon>Flavobacteriaceae</taxon>
        <taxon>Neotamlana</taxon>
    </lineage>
</organism>
<reference evidence="3 4" key="1">
    <citation type="journal article" date="2015" name="Antonie Van Leeuwenhoek">
        <title>Tamlana nanhaiensis sp. nov., isolated from surface seawater collected from the South China Sea.</title>
        <authorList>
            <person name="Liu X."/>
            <person name="Lai Q."/>
            <person name="Du Y."/>
            <person name="Li G."/>
            <person name="Sun F."/>
            <person name="Shao Z."/>
        </authorList>
    </citation>
    <scope>NUCLEOTIDE SEQUENCE [LARGE SCALE GENOMIC DNA]</scope>
    <source>
        <strain evidence="3 4">FHC16</strain>
    </source>
</reference>
<dbReference type="RefSeq" id="WP_044626586.1">
    <property type="nucleotide sequence ID" value="NZ_JTDV01000008.1"/>
</dbReference>
<keyword evidence="4" id="KW-1185">Reference proteome</keyword>
<dbReference type="EMBL" id="JTDV01000008">
    <property type="protein sequence ID" value="KJD32540.1"/>
    <property type="molecule type" value="Genomic_DNA"/>
</dbReference>
<accession>A0A0D7W075</accession>
<evidence type="ECO:0000259" key="2">
    <source>
        <dbReference type="Pfam" id="PF10988"/>
    </source>
</evidence>
<feature type="signal peptide" evidence="1">
    <location>
        <begin position="1"/>
        <end position="21"/>
    </location>
</feature>
<dbReference type="OrthoDB" id="1466971at2"/>
<sequence length="248" mass="27687">MKKLVYIILVSIVFACNSENANDCFQKTGDILEQEVAVEAFTKIWVNRDIELIIGQGETQKVVVETGENLINDVIAEVIDGELFLTDNNACNYVRDYGVTKVYVTAPNITEIRSSTQYAIRSNGVLTYPNLSLFSEDFNEPDTYLSGEFYLEVDCNSLRILFNGLSNGFISGKTNSLNITFASGTSRFEGRNLIAENVYVWNRSSNDMIVNPQQSLKGKISGTGNVIVVNTPPVVEVEQEYKGRLIYE</sequence>
<name>A0A0D7W075_9FLAO</name>
<feature type="chain" id="PRO_5002325344" evidence="1">
    <location>
        <begin position="22"/>
        <end position="248"/>
    </location>
</feature>
<dbReference type="Pfam" id="PF10988">
    <property type="entry name" value="DUF2807"/>
    <property type="match status" value="1"/>
</dbReference>
<dbReference type="STRING" id="1382798.PK35_10060"/>